<feature type="transmembrane region" description="Helical" evidence="7">
    <location>
        <begin position="250"/>
        <end position="269"/>
    </location>
</feature>
<feature type="transmembrane region" description="Helical" evidence="7">
    <location>
        <begin position="223"/>
        <end position="244"/>
    </location>
</feature>
<feature type="compositionally biased region" description="Low complexity" evidence="6">
    <location>
        <begin position="515"/>
        <end position="526"/>
    </location>
</feature>
<keyword evidence="5 7" id="KW-0472">Membrane</keyword>
<keyword evidence="4 7" id="KW-1133">Transmembrane helix</keyword>
<evidence type="ECO:0000256" key="6">
    <source>
        <dbReference type="SAM" id="MobiDB-lite"/>
    </source>
</evidence>
<dbReference type="SUPFAM" id="SSF103473">
    <property type="entry name" value="MFS general substrate transporter"/>
    <property type="match status" value="1"/>
</dbReference>
<dbReference type="PANTHER" id="PTHR23513:SF11">
    <property type="entry name" value="STAPHYLOFERRIN A TRANSPORTER"/>
    <property type="match status" value="1"/>
</dbReference>
<dbReference type="CDD" id="cd06173">
    <property type="entry name" value="MFS_MefA_like"/>
    <property type="match status" value="1"/>
</dbReference>
<accession>A0ABV3DJ70</accession>
<evidence type="ECO:0000256" key="7">
    <source>
        <dbReference type="SAM" id="Phobius"/>
    </source>
</evidence>
<feature type="compositionally biased region" description="Low complexity" evidence="6">
    <location>
        <begin position="490"/>
        <end position="508"/>
    </location>
</feature>
<dbReference type="Pfam" id="PF07690">
    <property type="entry name" value="MFS_1"/>
    <property type="match status" value="1"/>
</dbReference>
<organism evidence="8 9">
    <name type="scientific">Streptodolium elevatio</name>
    <dbReference type="NCBI Taxonomy" id="3157996"/>
    <lineage>
        <taxon>Bacteria</taxon>
        <taxon>Bacillati</taxon>
        <taxon>Actinomycetota</taxon>
        <taxon>Actinomycetes</taxon>
        <taxon>Kitasatosporales</taxon>
        <taxon>Streptomycetaceae</taxon>
        <taxon>Streptodolium</taxon>
    </lineage>
</organism>
<feature type="transmembrane region" description="Helical" evidence="7">
    <location>
        <begin position="361"/>
        <end position="379"/>
    </location>
</feature>
<dbReference type="InterPro" id="IPR011701">
    <property type="entry name" value="MFS"/>
</dbReference>
<evidence type="ECO:0000256" key="1">
    <source>
        <dbReference type="ARBA" id="ARBA00004651"/>
    </source>
</evidence>
<feature type="transmembrane region" description="Helical" evidence="7">
    <location>
        <begin position="385"/>
        <end position="406"/>
    </location>
</feature>
<name>A0ABV3DJ70_9ACTN</name>
<dbReference type="RefSeq" id="WP_358355690.1">
    <property type="nucleotide sequence ID" value="NZ_JBEZFP010000048.1"/>
</dbReference>
<proteinExistence type="predicted"/>
<feature type="region of interest" description="Disordered" evidence="6">
    <location>
        <begin position="478"/>
        <end position="526"/>
    </location>
</feature>
<evidence type="ECO:0000256" key="2">
    <source>
        <dbReference type="ARBA" id="ARBA00022475"/>
    </source>
</evidence>
<evidence type="ECO:0000256" key="3">
    <source>
        <dbReference type="ARBA" id="ARBA00022692"/>
    </source>
</evidence>
<feature type="transmembrane region" description="Helical" evidence="7">
    <location>
        <begin position="93"/>
        <end position="117"/>
    </location>
</feature>
<sequence>MFGRKQKAQAGARTAREQAVRAQAGQAQAQAVHAQAVGVARIDGSENGAVVPGGLPNETPDAVTHGGPRRGSPPRDDARIRGRDLFADPRFRLLFLARTISVLAAAFGPVALAFGVLDLPGANATTLTIVLTSQTVPQIALMLFGGVIADRISRTRLMMTAELASAAAFFALAAMFVTGHAPVPGIALLAAVTGIALALYYPALTGVVPDVVPDEHLQTANGVLRLGVNSARLLGMAAAGGAVALVGSGWALAVNGAGFVVSALLLAALRLPRGTSRGRTSMVSDLREGWREFSSRQWLWVIVLQFAFVIAAMQAAFGVLGPVVAKSDLGGAPAWSMILAGQGLGTLAGVFLAIRIRPRRPLMVATVMIFAVTLPITLLGIGAPVYVVALGAFVTGAAFDVFGVMWETTMQREIPREALSRVAAYDGLGSFMFGPLGLIAAAPLADAVGPRTALLLCAALIAVVTAAALGAPEVRNLRAPTGGRVTSRTAGADPAAPADRADGDNAGAHEPNTSAAAAATAAAAAH</sequence>
<keyword evidence="2" id="KW-1003">Cell membrane</keyword>
<reference evidence="8 9" key="1">
    <citation type="submission" date="2024-06" db="EMBL/GenBank/DDBJ databases">
        <title>The Natural Products Discovery Center: Release of the First 8490 Sequenced Strains for Exploring Actinobacteria Biosynthetic Diversity.</title>
        <authorList>
            <person name="Kalkreuter E."/>
            <person name="Kautsar S.A."/>
            <person name="Yang D."/>
            <person name="Bader C.D."/>
            <person name="Teijaro C.N."/>
            <person name="Fluegel L."/>
            <person name="Davis C.M."/>
            <person name="Simpson J.R."/>
            <person name="Lauterbach L."/>
            <person name="Steele A.D."/>
            <person name="Gui C."/>
            <person name="Meng S."/>
            <person name="Li G."/>
            <person name="Viehrig K."/>
            <person name="Ye F."/>
            <person name="Su P."/>
            <person name="Kiefer A.F."/>
            <person name="Nichols A."/>
            <person name="Cepeda A.J."/>
            <person name="Yan W."/>
            <person name="Fan B."/>
            <person name="Jiang Y."/>
            <person name="Adhikari A."/>
            <person name="Zheng C.-J."/>
            <person name="Schuster L."/>
            <person name="Cowan T.M."/>
            <person name="Smanski M.J."/>
            <person name="Chevrette M.G."/>
            <person name="De Carvalho L.P.S."/>
            <person name="Shen B."/>
        </authorList>
    </citation>
    <scope>NUCLEOTIDE SEQUENCE [LARGE SCALE GENOMIC DNA]</scope>
    <source>
        <strain evidence="8 9">NPDC048946</strain>
    </source>
</reference>
<evidence type="ECO:0000256" key="5">
    <source>
        <dbReference type="ARBA" id="ARBA00023136"/>
    </source>
</evidence>
<evidence type="ECO:0000256" key="4">
    <source>
        <dbReference type="ARBA" id="ARBA00022989"/>
    </source>
</evidence>
<evidence type="ECO:0000313" key="9">
    <source>
        <dbReference type="Proteomes" id="UP001551482"/>
    </source>
</evidence>
<dbReference type="Proteomes" id="UP001551482">
    <property type="component" value="Unassembled WGS sequence"/>
</dbReference>
<comment type="caution">
    <text evidence="8">The sequence shown here is derived from an EMBL/GenBank/DDBJ whole genome shotgun (WGS) entry which is preliminary data.</text>
</comment>
<feature type="transmembrane region" description="Helical" evidence="7">
    <location>
        <begin position="418"/>
        <end position="441"/>
    </location>
</feature>
<protein>
    <submittedName>
        <fullName evidence="8">MFS transporter</fullName>
    </submittedName>
</protein>
<keyword evidence="9" id="KW-1185">Reference proteome</keyword>
<evidence type="ECO:0000313" key="8">
    <source>
        <dbReference type="EMBL" id="MEU8135726.1"/>
    </source>
</evidence>
<comment type="subcellular location">
    <subcellularLocation>
        <location evidence="1">Cell membrane</location>
        <topology evidence="1">Multi-pass membrane protein</topology>
    </subcellularLocation>
</comment>
<dbReference type="EMBL" id="JBEZFP010000048">
    <property type="protein sequence ID" value="MEU8135726.1"/>
    <property type="molecule type" value="Genomic_DNA"/>
</dbReference>
<dbReference type="Gene3D" id="1.20.1250.20">
    <property type="entry name" value="MFS general substrate transporter like domains"/>
    <property type="match status" value="1"/>
</dbReference>
<gene>
    <name evidence="8" type="ORF">AB0C36_19675</name>
</gene>
<keyword evidence="3 7" id="KW-0812">Transmembrane</keyword>
<feature type="transmembrane region" description="Helical" evidence="7">
    <location>
        <begin position="332"/>
        <end position="354"/>
    </location>
</feature>
<feature type="transmembrane region" description="Helical" evidence="7">
    <location>
        <begin position="298"/>
        <end position="320"/>
    </location>
</feature>
<feature type="transmembrane region" description="Helical" evidence="7">
    <location>
        <begin position="453"/>
        <end position="471"/>
    </location>
</feature>
<dbReference type="InterPro" id="IPR036259">
    <property type="entry name" value="MFS_trans_sf"/>
</dbReference>
<feature type="transmembrane region" description="Helical" evidence="7">
    <location>
        <begin position="129"/>
        <end position="149"/>
    </location>
</feature>
<feature type="transmembrane region" description="Helical" evidence="7">
    <location>
        <begin position="161"/>
        <end position="179"/>
    </location>
</feature>
<dbReference type="PANTHER" id="PTHR23513">
    <property type="entry name" value="INTEGRAL MEMBRANE EFFLUX PROTEIN-RELATED"/>
    <property type="match status" value="1"/>
</dbReference>
<feature type="transmembrane region" description="Helical" evidence="7">
    <location>
        <begin position="185"/>
        <end position="203"/>
    </location>
</feature>
<feature type="region of interest" description="Disordered" evidence="6">
    <location>
        <begin position="1"/>
        <end position="21"/>
    </location>
</feature>
<feature type="region of interest" description="Disordered" evidence="6">
    <location>
        <begin position="48"/>
        <end position="80"/>
    </location>
</feature>